<dbReference type="AlphaFoldDB" id="A0A1V6UP34"/>
<feature type="region of interest" description="Disordered" evidence="1">
    <location>
        <begin position="1"/>
        <end position="34"/>
    </location>
</feature>
<dbReference type="GO" id="GO:0005524">
    <property type="term" value="F:ATP binding"/>
    <property type="evidence" value="ECO:0007669"/>
    <property type="project" value="InterPro"/>
</dbReference>
<dbReference type="PANTHER" id="PTHR23389:SF3">
    <property type="entry name" value="CHROMOSOME TRANSMISSION FIDELITY PROTEIN 18 HOMOLOG"/>
    <property type="match status" value="1"/>
</dbReference>
<accession>A0A1V6UP34</accession>
<dbReference type="InterPro" id="IPR003593">
    <property type="entry name" value="AAA+_ATPase"/>
</dbReference>
<feature type="region of interest" description="Disordered" evidence="1">
    <location>
        <begin position="94"/>
        <end position="117"/>
    </location>
</feature>
<keyword evidence="4" id="KW-1185">Reference proteome</keyword>
<protein>
    <recommendedName>
        <fullName evidence="2">AAA+ ATPase domain-containing protein</fullName>
    </recommendedName>
</protein>
<dbReference type="Proteomes" id="UP000191500">
    <property type="component" value="Unassembled WGS sequence"/>
</dbReference>
<dbReference type="EMBL" id="MDDG01000006">
    <property type="protein sequence ID" value="OQE40167.1"/>
    <property type="molecule type" value="Genomic_DNA"/>
</dbReference>
<evidence type="ECO:0000256" key="1">
    <source>
        <dbReference type="SAM" id="MobiDB-lite"/>
    </source>
</evidence>
<dbReference type="CDD" id="cd00009">
    <property type="entry name" value="AAA"/>
    <property type="match status" value="1"/>
</dbReference>
<dbReference type="SMART" id="SM00382">
    <property type="entry name" value="AAA"/>
    <property type="match status" value="1"/>
</dbReference>
<dbReference type="GO" id="GO:0005634">
    <property type="term" value="C:nucleus"/>
    <property type="evidence" value="ECO:0007669"/>
    <property type="project" value="TreeGrafter"/>
</dbReference>
<dbReference type="GO" id="GO:0003677">
    <property type="term" value="F:DNA binding"/>
    <property type="evidence" value="ECO:0007669"/>
    <property type="project" value="TreeGrafter"/>
</dbReference>
<feature type="compositionally biased region" description="Polar residues" evidence="1">
    <location>
        <begin position="95"/>
        <end position="117"/>
    </location>
</feature>
<sequence length="1117" mass="124221">MLPSSPSFLSSFDPALHLHSEGPDNPNPPSESFSDDLEAIYLHRCDQTRNRVVIQHRAWDLSDVFRSEDDIKPGLHSQSRVVWCRGTDYHKVETPTKNVTTPRPFSRTPTQNLSFMPSSPPVPKMPLIASSGALAPTSGNATNDSQKRKVTNVEGDVEPTEPKRQRMVGGFVDDDDDEEDDLAAFQEEQMKNQYDLPEHFFQEPPAELPSILARLPESTNLNEKTNATPSSPRTPFQLTPRPAPTAPKRFQIKTCAGKTHNVPQRKAQAPVSYQQMIASRSETEPGRAKKSYYGIDIHQLLDDAANDEKPKTTVPQIPVQQTIEANNVSSKQKKIDSAMWTEKYRARKFTDLIGDERTHRSVLRWLKGWESIVFPGLAKSRAKKPTRDDEEEYIHRKVLLLSGPPGLGKTTLAHVCARQAGFEVLEINASDDRSRDVVKGRIRDALGTENVKGMNVEVGEKKVRRAGKPVCVVVDEVDGVTSGSGSGGEGGFMKALIDLVLLDQRNAKSSSEGNNGKKRKGDNFRFMRPLILVCNDLYHSSLRPLRASSIAEMISVRQAPLENVVQRVKAIFDREGIPCDSDGARRLCEAAWGMASKRNRNAKTQGSSEGDIRSVLVAAEFVAHKLRNESLPSSLRLTRNWLENRVLNASTEGSAFFKELSRGGVREIVNRVFTEGAGFSDTPVGMTFQDRFDTTNSRIPVGVADLRKRHAINRLREMVDSSGDHDRCVSDCFASYPIQQYQDDNYFSKPNAAHDWLHFHDSISSKVHSSQEWELIPYLSQSVVAFHHLFATATGRTTDDDKNDDEEELEEPHPFSGPKADFAAFEAQKQNRAAMTAFHASLSAPMARLFRSNESIIIDLVPYLIRMLSPDVKPVIIRGNGEQRSTATVRKETERALVQSTVRVMTGMGVTFERVRVEHEGSHGGWAYRMEPPIDSLVVFSKIKGSTIEASGGTAPVRYAVRQVLDQEYRKATTRKQSDVIGASKLGAKGARNPADTAAAKIIKDAAVKRDFFGRQIEQPAPQPNDPNNPDAWADESSKAGRKVWVTFHEGFSNAVRKPISMGELMAGFTVTVFGMLLDFWAYRMENSTTHRSTTEDKVNPKTRPPIDVLAALASTV</sequence>
<feature type="compositionally biased region" description="Low complexity" evidence="1">
    <location>
        <begin position="1"/>
        <end position="12"/>
    </location>
</feature>
<feature type="compositionally biased region" description="Polar residues" evidence="1">
    <location>
        <begin position="221"/>
        <end position="237"/>
    </location>
</feature>
<feature type="compositionally biased region" description="Acidic residues" evidence="1">
    <location>
        <begin position="801"/>
        <end position="810"/>
    </location>
</feature>
<dbReference type="Gene3D" id="3.40.50.300">
    <property type="entry name" value="P-loop containing nucleotide triphosphate hydrolases"/>
    <property type="match status" value="1"/>
</dbReference>
<feature type="domain" description="AAA+ ATPase" evidence="2">
    <location>
        <begin position="395"/>
        <end position="557"/>
    </location>
</feature>
<dbReference type="STRING" id="36646.A0A1V6UP34"/>
<dbReference type="Pfam" id="PF00004">
    <property type="entry name" value="AAA"/>
    <property type="match status" value="1"/>
</dbReference>
<dbReference type="InterPro" id="IPR027417">
    <property type="entry name" value="P-loop_NTPase"/>
</dbReference>
<dbReference type="GO" id="GO:0016887">
    <property type="term" value="F:ATP hydrolysis activity"/>
    <property type="evidence" value="ECO:0007669"/>
    <property type="project" value="InterPro"/>
</dbReference>
<feature type="region of interest" description="Disordered" evidence="1">
    <location>
        <begin position="133"/>
        <end position="160"/>
    </location>
</feature>
<reference evidence="4" key="1">
    <citation type="journal article" date="2017" name="Nat. Microbiol.">
        <title>Global analysis of biosynthetic gene clusters reveals vast potential of secondary metabolite production in Penicillium species.</title>
        <authorList>
            <person name="Nielsen J.C."/>
            <person name="Grijseels S."/>
            <person name="Prigent S."/>
            <person name="Ji B."/>
            <person name="Dainat J."/>
            <person name="Nielsen K.F."/>
            <person name="Frisvad J.C."/>
            <person name="Workman M."/>
            <person name="Nielsen J."/>
        </authorList>
    </citation>
    <scope>NUCLEOTIDE SEQUENCE [LARGE SCALE GENOMIC DNA]</scope>
    <source>
        <strain evidence="4">IBT 31321</strain>
    </source>
</reference>
<feature type="region of interest" description="Disordered" evidence="1">
    <location>
        <begin position="1017"/>
        <end position="1036"/>
    </location>
</feature>
<comment type="caution">
    <text evidence="3">The sequence shown here is derived from an EMBL/GenBank/DDBJ whole genome shotgun (WGS) entry which is preliminary data.</text>
</comment>
<evidence type="ECO:0000313" key="4">
    <source>
        <dbReference type="Proteomes" id="UP000191500"/>
    </source>
</evidence>
<gene>
    <name evidence="3" type="ORF">PENCOP_c006G05805</name>
</gene>
<feature type="region of interest" description="Disordered" evidence="1">
    <location>
        <begin position="221"/>
        <end position="247"/>
    </location>
</feature>
<feature type="region of interest" description="Disordered" evidence="1">
    <location>
        <begin position="795"/>
        <end position="818"/>
    </location>
</feature>
<proteinExistence type="predicted"/>
<dbReference type="SUPFAM" id="SSF52540">
    <property type="entry name" value="P-loop containing nucleoside triphosphate hydrolases"/>
    <property type="match status" value="1"/>
</dbReference>
<dbReference type="PANTHER" id="PTHR23389">
    <property type="entry name" value="CHROMOSOME TRANSMISSION FIDELITY FACTOR 18"/>
    <property type="match status" value="1"/>
</dbReference>
<organism evidence="3 4">
    <name type="scientific">Penicillium coprophilum</name>
    <dbReference type="NCBI Taxonomy" id="36646"/>
    <lineage>
        <taxon>Eukaryota</taxon>
        <taxon>Fungi</taxon>
        <taxon>Dikarya</taxon>
        <taxon>Ascomycota</taxon>
        <taxon>Pezizomycotina</taxon>
        <taxon>Eurotiomycetes</taxon>
        <taxon>Eurotiomycetidae</taxon>
        <taxon>Eurotiales</taxon>
        <taxon>Aspergillaceae</taxon>
        <taxon>Penicillium</taxon>
    </lineage>
</organism>
<dbReference type="InterPro" id="IPR003959">
    <property type="entry name" value="ATPase_AAA_core"/>
</dbReference>
<name>A0A1V6UP34_9EURO</name>
<evidence type="ECO:0000259" key="2">
    <source>
        <dbReference type="SMART" id="SM00382"/>
    </source>
</evidence>
<evidence type="ECO:0000313" key="3">
    <source>
        <dbReference type="EMBL" id="OQE40167.1"/>
    </source>
</evidence>